<dbReference type="EMBL" id="BSYR01000022">
    <property type="protein sequence ID" value="GMI89086.1"/>
    <property type="molecule type" value="Genomic_DNA"/>
</dbReference>
<reference evidence="2" key="1">
    <citation type="submission" date="2023-05" db="EMBL/GenBank/DDBJ databases">
        <title>Genome and transcriptome analyses reveal genes involved in the formation of fine ridges on petal epidermal cells in Hibiscus trionum.</title>
        <authorList>
            <person name="Koshimizu S."/>
            <person name="Masuda S."/>
            <person name="Ishii T."/>
            <person name="Shirasu K."/>
            <person name="Hoshino A."/>
            <person name="Arita M."/>
        </authorList>
    </citation>
    <scope>NUCLEOTIDE SEQUENCE</scope>
    <source>
        <strain evidence="2">Hamamatsu line</strain>
    </source>
</reference>
<evidence type="ECO:0000313" key="2">
    <source>
        <dbReference type="EMBL" id="GMI89086.1"/>
    </source>
</evidence>
<protein>
    <recommendedName>
        <fullName evidence="1">Transposase-associated domain-containing protein</fullName>
    </recommendedName>
</protein>
<comment type="caution">
    <text evidence="2">The sequence shown here is derived from an EMBL/GenBank/DDBJ whole genome shotgun (WGS) entry which is preliminary data.</text>
</comment>
<accession>A0A9W7I549</accession>
<dbReference type="Proteomes" id="UP001165190">
    <property type="component" value="Unassembled WGS sequence"/>
</dbReference>
<dbReference type="Pfam" id="PF13963">
    <property type="entry name" value="Transpos_assoc"/>
    <property type="match status" value="1"/>
</dbReference>
<gene>
    <name evidence="2" type="ORF">HRI_002577900</name>
</gene>
<evidence type="ECO:0000313" key="3">
    <source>
        <dbReference type="Proteomes" id="UP001165190"/>
    </source>
</evidence>
<name>A0A9W7I549_HIBTR</name>
<keyword evidence="3" id="KW-1185">Reference proteome</keyword>
<proteinExistence type="predicted"/>
<dbReference type="OrthoDB" id="1023725at2759"/>
<feature type="domain" description="Transposase-associated" evidence="1">
    <location>
        <begin position="3"/>
        <end position="86"/>
    </location>
</feature>
<dbReference type="AlphaFoldDB" id="A0A9W7I549"/>
<sequence>MDRSWMYNIDRLINGHIVNLDFERPLLEFIAFALSKPRLADRRNIRCPCNRPKCRNTTFRDLEIVKVNVITEGFVPHYCNWVHHGEPRFSLTSYYNRMTGSNTLVPDDAYDPHDNNRESGEIDVVGHELNAYMVEDDQSPIASTQMLYNRLSASSKPIWHGSNESKLSMVSELIHLKARYQIPNACYDDLCRIMQRLMPEDNVMPKNIYETKKLVRDMGLPV</sequence>
<evidence type="ECO:0000259" key="1">
    <source>
        <dbReference type="Pfam" id="PF13963"/>
    </source>
</evidence>
<dbReference type="InterPro" id="IPR029480">
    <property type="entry name" value="Transpos_assoc"/>
</dbReference>
<organism evidence="2 3">
    <name type="scientific">Hibiscus trionum</name>
    <name type="common">Flower of an hour</name>
    <dbReference type="NCBI Taxonomy" id="183268"/>
    <lineage>
        <taxon>Eukaryota</taxon>
        <taxon>Viridiplantae</taxon>
        <taxon>Streptophyta</taxon>
        <taxon>Embryophyta</taxon>
        <taxon>Tracheophyta</taxon>
        <taxon>Spermatophyta</taxon>
        <taxon>Magnoliopsida</taxon>
        <taxon>eudicotyledons</taxon>
        <taxon>Gunneridae</taxon>
        <taxon>Pentapetalae</taxon>
        <taxon>rosids</taxon>
        <taxon>malvids</taxon>
        <taxon>Malvales</taxon>
        <taxon>Malvaceae</taxon>
        <taxon>Malvoideae</taxon>
        <taxon>Hibiscus</taxon>
    </lineage>
</organism>